<reference evidence="1" key="1">
    <citation type="journal article" date="2013" name="Environ. Microbiol.">
        <title>Microbiota from the distal guts of lean and obese adolescents exhibit partial functional redundancy besides clear differences in community structure.</title>
        <authorList>
            <person name="Ferrer M."/>
            <person name="Ruiz A."/>
            <person name="Lanza F."/>
            <person name="Haange S.B."/>
            <person name="Oberbach A."/>
            <person name="Till H."/>
            <person name="Bargiela R."/>
            <person name="Campoy C."/>
            <person name="Segura M.T."/>
            <person name="Richter M."/>
            <person name="von Bergen M."/>
            <person name="Seifert J."/>
            <person name="Suarez A."/>
        </authorList>
    </citation>
    <scope>NUCLEOTIDE SEQUENCE</scope>
</reference>
<dbReference type="AlphaFoldDB" id="K1UCB9"/>
<comment type="caution">
    <text evidence="1">The sequence shown here is derived from an EMBL/GenBank/DDBJ whole genome shotgun (WGS) entry which is preliminary data.</text>
</comment>
<accession>K1UCB9</accession>
<dbReference type="EMBL" id="AJWY01001405">
    <property type="protein sequence ID" value="EKC79828.1"/>
    <property type="molecule type" value="Genomic_DNA"/>
</dbReference>
<protein>
    <submittedName>
        <fullName evidence="1">Uncharacterized protein</fullName>
    </submittedName>
</protein>
<gene>
    <name evidence="1" type="ORF">LEA_02031</name>
</gene>
<evidence type="ECO:0000313" key="1">
    <source>
        <dbReference type="EMBL" id="EKC79828.1"/>
    </source>
</evidence>
<organism evidence="1">
    <name type="scientific">human gut metagenome</name>
    <dbReference type="NCBI Taxonomy" id="408170"/>
    <lineage>
        <taxon>unclassified sequences</taxon>
        <taxon>metagenomes</taxon>
        <taxon>organismal metagenomes</taxon>
    </lineage>
</organism>
<feature type="non-terminal residue" evidence="1">
    <location>
        <position position="1"/>
    </location>
</feature>
<name>K1UCB9_9ZZZZ</name>
<sequence>HLQKEELSRGKWFTKENLPILPEKLSIARKLIDAWLADKL</sequence>
<proteinExistence type="predicted"/>